<dbReference type="InterPro" id="IPR011701">
    <property type="entry name" value="MFS"/>
</dbReference>
<evidence type="ECO:0000256" key="4">
    <source>
        <dbReference type="ARBA" id="ARBA00023136"/>
    </source>
</evidence>
<feature type="region of interest" description="Disordered" evidence="5">
    <location>
        <begin position="250"/>
        <end position="269"/>
    </location>
</feature>
<gene>
    <name evidence="8" type="ORF">DOTSEDRAFT_137122</name>
</gene>
<feature type="domain" description="Major facilitator superfamily (MFS) profile" evidence="7">
    <location>
        <begin position="60"/>
        <end position="506"/>
    </location>
</feature>
<evidence type="ECO:0000313" key="9">
    <source>
        <dbReference type="Proteomes" id="UP000016933"/>
    </source>
</evidence>
<evidence type="ECO:0000259" key="7">
    <source>
        <dbReference type="PROSITE" id="PS50850"/>
    </source>
</evidence>
<feature type="transmembrane region" description="Helical" evidence="6">
    <location>
        <begin position="386"/>
        <end position="407"/>
    </location>
</feature>
<dbReference type="HOGENOM" id="CLU_008455_13_6_1"/>
<dbReference type="GO" id="GO:0005886">
    <property type="term" value="C:plasma membrane"/>
    <property type="evidence" value="ECO:0007669"/>
    <property type="project" value="TreeGrafter"/>
</dbReference>
<dbReference type="Pfam" id="PF07690">
    <property type="entry name" value="MFS_1"/>
    <property type="match status" value="1"/>
</dbReference>
<feature type="transmembrane region" description="Helical" evidence="6">
    <location>
        <begin position="191"/>
        <end position="214"/>
    </location>
</feature>
<dbReference type="InterPro" id="IPR036259">
    <property type="entry name" value="MFS_trans_sf"/>
</dbReference>
<accession>N1PH45</accession>
<reference evidence="8 9" key="2">
    <citation type="journal article" date="2012" name="PLoS Pathog.">
        <title>Diverse lifestyles and strategies of plant pathogenesis encoded in the genomes of eighteen Dothideomycetes fungi.</title>
        <authorList>
            <person name="Ohm R.A."/>
            <person name="Feau N."/>
            <person name="Henrissat B."/>
            <person name="Schoch C.L."/>
            <person name="Horwitz B.A."/>
            <person name="Barry K.W."/>
            <person name="Condon B.J."/>
            <person name="Copeland A.C."/>
            <person name="Dhillon B."/>
            <person name="Glaser F."/>
            <person name="Hesse C.N."/>
            <person name="Kosti I."/>
            <person name="LaButti K."/>
            <person name="Lindquist E.A."/>
            <person name="Lucas S."/>
            <person name="Salamov A.A."/>
            <person name="Bradshaw R.E."/>
            <person name="Ciuffetti L."/>
            <person name="Hamelin R.C."/>
            <person name="Kema G.H.J."/>
            <person name="Lawrence C."/>
            <person name="Scott J.A."/>
            <person name="Spatafora J.W."/>
            <person name="Turgeon B.G."/>
            <person name="de Wit P.J.G.M."/>
            <person name="Zhong S."/>
            <person name="Goodwin S.B."/>
            <person name="Grigoriev I.V."/>
        </authorList>
    </citation>
    <scope>NUCLEOTIDE SEQUENCE [LARGE SCALE GENOMIC DNA]</scope>
    <source>
        <strain evidence="9">NZE10 / CBS 128990</strain>
    </source>
</reference>
<feature type="transmembrane region" description="Helical" evidence="6">
    <location>
        <begin position="220"/>
        <end position="240"/>
    </location>
</feature>
<dbReference type="Proteomes" id="UP000016933">
    <property type="component" value="Unassembled WGS sequence"/>
</dbReference>
<dbReference type="Gene3D" id="1.20.1250.20">
    <property type="entry name" value="MFS general substrate transporter like domains"/>
    <property type="match status" value="1"/>
</dbReference>
<evidence type="ECO:0000256" key="2">
    <source>
        <dbReference type="ARBA" id="ARBA00022692"/>
    </source>
</evidence>
<evidence type="ECO:0000256" key="3">
    <source>
        <dbReference type="ARBA" id="ARBA00022989"/>
    </source>
</evidence>
<feature type="region of interest" description="Disordered" evidence="5">
    <location>
        <begin position="1"/>
        <end position="21"/>
    </location>
</feature>
<organism evidence="8 9">
    <name type="scientific">Dothistroma septosporum (strain NZE10 / CBS 128990)</name>
    <name type="common">Red band needle blight fungus</name>
    <name type="synonym">Mycosphaerella pini</name>
    <dbReference type="NCBI Taxonomy" id="675120"/>
    <lineage>
        <taxon>Eukaryota</taxon>
        <taxon>Fungi</taxon>
        <taxon>Dikarya</taxon>
        <taxon>Ascomycota</taxon>
        <taxon>Pezizomycotina</taxon>
        <taxon>Dothideomycetes</taxon>
        <taxon>Dothideomycetidae</taxon>
        <taxon>Mycosphaerellales</taxon>
        <taxon>Mycosphaerellaceae</taxon>
        <taxon>Dothistroma</taxon>
    </lineage>
</organism>
<dbReference type="OrthoDB" id="268400at2759"/>
<keyword evidence="4 6" id="KW-0472">Membrane</keyword>
<evidence type="ECO:0000256" key="1">
    <source>
        <dbReference type="ARBA" id="ARBA00004141"/>
    </source>
</evidence>
<dbReference type="PANTHER" id="PTHR23502">
    <property type="entry name" value="MAJOR FACILITATOR SUPERFAMILY"/>
    <property type="match status" value="1"/>
</dbReference>
<dbReference type="AlphaFoldDB" id="N1PH45"/>
<dbReference type="PANTHER" id="PTHR23502:SF34">
    <property type="entry name" value="PROTEIN HOL1"/>
    <property type="match status" value="1"/>
</dbReference>
<feature type="transmembrane region" description="Helical" evidence="6">
    <location>
        <begin position="54"/>
        <end position="83"/>
    </location>
</feature>
<dbReference type="eggNOG" id="KOG0255">
    <property type="taxonomic scope" value="Eukaryota"/>
</dbReference>
<feature type="transmembrane region" description="Helical" evidence="6">
    <location>
        <begin position="340"/>
        <end position="365"/>
    </location>
</feature>
<evidence type="ECO:0000256" key="6">
    <source>
        <dbReference type="SAM" id="Phobius"/>
    </source>
</evidence>
<keyword evidence="3 6" id="KW-1133">Transmembrane helix</keyword>
<evidence type="ECO:0000313" key="8">
    <source>
        <dbReference type="EMBL" id="EME40626.1"/>
    </source>
</evidence>
<feature type="transmembrane region" description="Helical" evidence="6">
    <location>
        <begin position="413"/>
        <end position="438"/>
    </location>
</feature>
<reference evidence="9" key="1">
    <citation type="journal article" date="2012" name="PLoS Genet.">
        <title>The genomes of the fungal plant pathogens Cladosporium fulvum and Dothistroma septosporum reveal adaptation to different hosts and lifestyles but also signatures of common ancestry.</title>
        <authorList>
            <person name="de Wit P.J.G.M."/>
            <person name="van der Burgt A."/>
            <person name="Oekmen B."/>
            <person name="Stergiopoulos I."/>
            <person name="Abd-Elsalam K.A."/>
            <person name="Aerts A.L."/>
            <person name="Bahkali A.H."/>
            <person name="Beenen H.G."/>
            <person name="Chettri P."/>
            <person name="Cox M.P."/>
            <person name="Datema E."/>
            <person name="de Vries R.P."/>
            <person name="Dhillon B."/>
            <person name="Ganley A.R."/>
            <person name="Griffiths S.A."/>
            <person name="Guo Y."/>
            <person name="Hamelin R.C."/>
            <person name="Henrissat B."/>
            <person name="Kabir M.S."/>
            <person name="Jashni M.K."/>
            <person name="Kema G."/>
            <person name="Klaubauf S."/>
            <person name="Lapidus A."/>
            <person name="Levasseur A."/>
            <person name="Lindquist E."/>
            <person name="Mehrabi R."/>
            <person name="Ohm R.A."/>
            <person name="Owen T.J."/>
            <person name="Salamov A."/>
            <person name="Schwelm A."/>
            <person name="Schijlen E."/>
            <person name="Sun H."/>
            <person name="van den Burg H.A."/>
            <person name="van Ham R.C.H.J."/>
            <person name="Zhang S."/>
            <person name="Goodwin S.B."/>
            <person name="Grigoriev I.V."/>
            <person name="Collemare J."/>
            <person name="Bradshaw R.E."/>
        </authorList>
    </citation>
    <scope>NUCLEOTIDE SEQUENCE [LARGE SCALE GENOMIC DNA]</scope>
    <source>
        <strain evidence="9">NZE10 / CBS 128990</strain>
    </source>
</reference>
<sequence>MPEHAHHGKSDHTTRHHNLGTVRLQNAENRTIILVPVPSTDPNDPLNWSKSHRYYIASLLCLAMVLCNFLGAGPSVAIVSTTYSFFGTTETDSAFVADVSRTAYLFTTTALMQGLGNLVWMPLIVKYGRRPVYVASFVLYTAMAVWVGAAETFAEALVARIVMGFAAGSGECLAPLTISDIFYLHERGSIMAWYTASLNVGVSIGTIVAGLITIDHSWRDIYWVATALIGTLTIVVIFTLPETAYHRTMATAPAPSEDDSKAEPEGTSSPAKHTYIHALRLYNGALTTESLWTLFRRPFLLLLLPPVLWATLVMSVTIGFSIAIASNFATAFATIYSFEAWQSGLCFIASLIGSALGVFFGGPFSERVADYLTRRNNGIREPEFRLPAISIGLVAAPLALILYGVGIDQTWHWLVPTVAMGMLNFSIAQATNVSLVYVLDAYRPIAGETVVTQLAFKSAFGFLLSFYTNPWIAESGYQSAFGVMAAIAAVVLATWIPFFLYGKRIRHSTLQWPIMRGAVQWSTDRETGE</sequence>
<feature type="transmembrane region" description="Helical" evidence="6">
    <location>
        <begin position="480"/>
        <end position="501"/>
    </location>
</feature>
<proteinExistence type="predicted"/>
<feature type="transmembrane region" description="Helical" evidence="6">
    <location>
        <begin position="103"/>
        <end position="125"/>
    </location>
</feature>
<evidence type="ECO:0000256" key="5">
    <source>
        <dbReference type="SAM" id="MobiDB-lite"/>
    </source>
</evidence>
<dbReference type="GO" id="GO:0022857">
    <property type="term" value="F:transmembrane transporter activity"/>
    <property type="evidence" value="ECO:0007669"/>
    <property type="project" value="InterPro"/>
</dbReference>
<dbReference type="OMA" id="HQRGYGM"/>
<keyword evidence="9" id="KW-1185">Reference proteome</keyword>
<feature type="transmembrane region" description="Helical" evidence="6">
    <location>
        <begin position="299"/>
        <end position="328"/>
    </location>
</feature>
<dbReference type="STRING" id="675120.N1PH45"/>
<feature type="compositionally biased region" description="Basic and acidic residues" evidence="5">
    <location>
        <begin position="1"/>
        <end position="13"/>
    </location>
</feature>
<dbReference type="SUPFAM" id="SSF103473">
    <property type="entry name" value="MFS general substrate transporter"/>
    <property type="match status" value="1"/>
</dbReference>
<dbReference type="EMBL" id="KB446543">
    <property type="protein sequence ID" value="EME40626.1"/>
    <property type="molecule type" value="Genomic_DNA"/>
</dbReference>
<keyword evidence="2 6" id="KW-0812">Transmembrane</keyword>
<dbReference type="InterPro" id="IPR020846">
    <property type="entry name" value="MFS_dom"/>
</dbReference>
<feature type="transmembrane region" description="Helical" evidence="6">
    <location>
        <begin position="132"/>
        <end position="149"/>
    </location>
</feature>
<protein>
    <recommendedName>
        <fullName evidence="7">Major facilitator superfamily (MFS) profile domain-containing protein</fullName>
    </recommendedName>
</protein>
<name>N1PH45_DOTSN</name>
<dbReference type="PROSITE" id="PS50850">
    <property type="entry name" value="MFS"/>
    <property type="match status" value="1"/>
</dbReference>
<comment type="subcellular location">
    <subcellularLocation>
        <location evidence="1">Membrane</location>
        <topology evidence="1">Multi-pass membrane protein</topology>
    </subcellularLocation>
</comment>